<organism evidence="2 3">
    <name type="scientific">Basidiobolus meristosporus CBS 931.73</name>
    <dbReference type="NCBI Taxonomy" id="1314790"/>
    <lineage>
        <taxon>Eukaryota</taxon>
        <taxon>Fungi</taxon>
        <taxon>Fungi incertae sedis</taxon>
        <taxon>Zoopagomycota</taxon>
        <taxon>Entomophthoromycotina</taxon>
        <taxon>Basidiobolomycetes</taxon>
        <taxon>Basidiobolales</taxon>
        <taxon>Basidiobolaceae</taxon>
        <taxon>Basidiobolus</taxon>
    </lineage>
</organism>
<keyword evidence="3" id="KW-1185">Reference proteome</keyword>
<dbReference type="Proteomes" id="UP000193498">
    <property type="component" value="Unassembled WGS sequence"/>
</dbReference>
<feature type="region of interest" description="Disordered" evidence="1">
    <location>
        <begin position="253"/>
        <end position="279"/>
    </location>
</feature>
<dbReference type="EMBL" id="MCFE01000302">
    <property type="protein sequence ID" value="ORX91861.1"/>
    <property type="molecule type" value="Genomic_DNA"/>
</dbReference>
<proteinExistence type="predicted"/>
<reference evidence="2 3" key="1">
    <citation type="submission" date="2016-07" db="EMBL/GenBank/DDBJ databases">
        <title>Pervasive Adenine N6-methylation of Active Genes in Fungi.</title>
        <authorList>
            <consortium name="DOE Joint Genome Institute"/>
            <person name="Mondo S.J."/>
            <person name="Dannebaum R.O."/>
            <person name="Kuo R.C."/>
            <person name="Labutti K."/>
            <person name="Haridas S."/>
            <person name="Kuo A."/>
            <person name="Salamov A."/>
            <person name="Ahrendt S.R."/>
            <person name="Lipzen A."/>
            <person name="Sullivan W."/>
            <person name="Andreopoulos W.B."/>
            <person name="Clum A."/>
            <person name="Lindquist E."/>
            <person name="Daum C."/>
            <person name="Ramamoorthy G.K."/>
            <person name="Gryganskyi A."/>
            <person name="Culley D."/>
            <person name="Magnuson J.K."/>
            <person name="James T.Y."/>
            <person name="O'Malley M.A."/>
            <person name="Stajich J.E."/>
            <person name="Spatafora J.W."/>
            <person name="Visel A."/>
            <person name="Grigoriev I.V."/>
        </authorList>
    </citation>
    <scope>NUCLEOTIDE SEQUENCE [LARGE SCALE GENOMIC DNA]</scope>
    <source>
        <strain evidence="2 3">CBS 931.73</strain>
    </source>
</reference>
<name>A0A1Y1Y1G8_9FUNG</name>
<gene>
    <name evidence="2" type="ORF">K493DRAFT_316985</name>
</gene>
<dbReference type="AlphaFoldDB" id="A0A1Y1Y1G8"/>
<dbReference type="InParanoid" id="A0A1Y1Y1G8"/>
<feature type="compositionally biased region" description="Polar residues" evidence="1">
    <location>
        <begin position="262"/>
        <end position="278"/>
    </location>
</feature>
<accession>A0A1Y1Y1G8</accession>
<sequence length="301" mass="33482">MTVLSHQIQQEIPTMYIFEQQPAVDIDSILHMGHQETEKYTVARGSPTQTLPRLNKSQYTTMPFDIDHLVTLGKNTMDYRRADSFTPTIQATTKESMVPGLLSNESIDSLSSEDSALTCADILPKTPSETSLSIPPVNLSSRPLSSPPIMDIDHLIQIGTYPDSLVPSRSAIANNRRTLDVERFFEQSLSSESSTNGPEIIEMDMENLPVLSTRHTFPLSSKSRQFLLNHRSLDIDNLIEIGVSSKPNVGGELVQSEKVDSSTRSAPSPTLQRPSASRVSRPRKSRFWVKCLGKLKKALFI</sequence>
<protein>
    <submittedName>
        <fullName evidence="2">Uncharacterized protein</fullName>
    </submittedName>
</protein>
<evidence type="ECO:0000313" key="3">
    <source>
        <dbReference type="Proteomes" id="UP000193498"/>
    </source>
</evidence>
<evidence type="ECO:0000256" key="1">
    <source>
        <dbReference type="SAM" id="MobiDB-lite"/>
    </source>
</evidence>
<comment type="caution">
    <text evidence="2">The sequence shown here is derived from an EMBL/GenBank/DDBJ whole genome shotgun (WGS) entry which is preliminary data.</text>
</comment>
<evidence type="ECO:0000313" key="2">
    <source>
        <dbReference type="EMBL" id="ORX91861.1"/>
    </source>
</evidence>